<dbReference type="OrthoDB" id="10376731at2759"/>
<dbReference type="EMBL" id="MEKH01000006">
    <property type="protein sequence ID" value="ODO07117.1"/>
    <property type="molecule type" value="Genomic_DNA"/>
</dbReference>
<comment type="caution">
    <text evidence="1">The sequence shown here is derived from an EMBL/GenBank/DDBJ whole genome shotgun (WGS) entry which is preliminary data.</text>
</comment>
<protein>
    <recommendedName>
        <fullName evidence="3">F-box domain-containing protein</fullName>
    </recommendedName>
</protein>
<dbReference type="Proteomes" id="UP000095149">
    <property type="component" value="Unassembled WGS sequence"/>
</dbReference>
<proteinExistence type="predicted"/>
<name>A0A1E3K3M0_9TREE</name>
<organism evidence="1 2">
    <name type="scientific">Cryptococcus amylolentus CBS 6273</name>
    <dbReference type="NCBI Taxonomy" id="1296118"/>
    <lineage>
        <taxon>Eukaryota</taxon>
        <taxon>Fungi</taxon>
        <taxon>Dikarya</taxon>
        <taxon>Basidiomycota</taxon>
        <taxon>Agaricomycotina</taxon>
        <taxon>Tremellomycetes</taxon>
        <taxon>Tremellales</taxon>
        <taxon>Cryptococcaceae</taxon>
        <taxon>Cryptococcus</taxon>
    </lineage>
</organism>
<evidence type="ECO:0000313" key="1">
    <source>
        <dbReference type="EMBL" id="ODO07117.1"/>
    </source>
</evidence>
<dbReference type="AlphaFoldDB" id="A0A1E3K3M0"/>
<gene>
    <name evidence="1" type="ORF">I350_04486</name>
</gene>
<sequence length="344" mass="38998">MSSPASTSDIAKFLSSFPDDIVHLIFDAYARSLPTSSAILDFLCLDRRTYKTYLPLLYHTIELTGENHYPFLRRYAKLLAECAFVPVEQDNPDSLVFAPVLNAAASDGLLNPGSVCKIVIVHCSAFKPFAQLHDSFRKKIMEQEDIPIGRNVSIRLFPRLDWLVIKPEDARAFSNTTIHTASLVMRTTIILWLSNICYTEAPSGGRWLSDQLGQVFLRTRLSVDSLSLHDGTRETTLTGWVSLNRSQIMTYWLKPQIGAGIQKNRIVKFLTSMVSQERDRHVLGNLSTHFPSQAVRLYNCRPTREEVFAPMTAHHFTDEQMGRVEMYTPEESIEHVCEGCGRRA</sequence>
<reference evidence="1 2" key="1">
    <citation type="submission" date="2016-06" db="EMBL/GenBank/DDBJ databases">
        <title>Evolution of pathogenesis and genome organization in the Tremellales.</title>
        <authorList>
            <person name="Cuomo C."/>
            <person name="Litvintseva A."/>
            <person name="Heitman J."/>
            <person name="Chen Y."/>
            <person name="Sun S."/>
            <person name="Springer D."/>
            <person name="Dromer F."/>
            <person name="Young S."/>
            <person name="Zeng Q."/>
            <person name="Chapman S."/>
            <person name="Gujja S."/>
            <person name="Saif S."/>
            <person name="Birren B."/>
        </authorList>
    </citation>
    <scope>NUCLEOTIDE SEQUENCE [LARGE SCALE GENOMIC DNA]</scope>
    <source>
        <strain evidence="1 2">CBS 6273</strain>
    </source>
</reference>
<evidence type="ECO:0008006" key="3">
    <source>
        <dbReference type="Google" id="ProtNLM"/>
    </source>
</evidence>
<accession>A0A1E3K3M0</accession>
<evidence type="ECO:0000313" key="2">
    <source>
        <dbReference type="Proteomes" id="UP000095149"/>
    </source>
</evidence>